<dbReference type="AlphaFoldDB" id="A0A1I7ZL08"/>
<evidence type="ECO:0000313" key="2">
    <source>
        <dbReference type="Proteomes" id="UP000095287"/>
    </source>
</evidence>
<reference evidence="3" key="1">
    <citation type="submission" date="2016-11" db="UniProtKB">
        <authorList>
            <consortium name="WormBaseParasite"/>
        </authorList>
    </citation>
    <scope>IDENTIFICATION</scope>
</reference>
<dbReference type="Proteomes" id="UP000095287">
    <property type="component" value="Unplaced"/>
</dbReference>
<protein>
    <submittedName>
        <fullName evidence="3">Uncharacterized protein</fullName>
    </submittedName>
</protein>
<evidence type="ECO:0000256" key="1">
    <source>
        <dbReference type="SAM" id="MobiDB-lite"/>
    </source>
</evidence>
<feature type="region of interest" description="Disordered" evidence="1">
    <location>
        <begin position="64"/>
        <end position="91"/>
    </location>
</feature>
<name>A0A1I7ZL08_9BILA</name>
<evidence type="ECO:0000313" key="3">
    <source>
        <dbReference type="WBParaSite" id="L893_g27346.t1"/>
    </source>
</evidence>
<proteinExistence type="predicted"/>
<keyword evidence="2" id="KW-1185">Reference proteome</keyword>
<sequence length="115" mass="13018">MRRRNSESCSCRPNRLRSSVETLRQKLQGCRCGHDLLLVGGVGTTASMVFHATRSRGYHLIGKERRSTANSKEQRNDPTVHHRDKMKDQQKHKIPFCTSNSTAITKLMLSSVHTA</sequence>
<organism evidence="2 3">
    <name type="scientific">Steinernema glaseri</name>
    <dbReference type="NCBI Taxonomy" id="37863"/>
    <lineage>
        <taxon>Eukaryota</taxon>
        <taxon>Metazoa</taxon>
        <taxon>Ecdysozoa</taxon>
        <taxon>Nematoda</taxon>
        <taxon>Chromadorea</taxon>
        <taxon>Rhabditida</taxon>
        <taxon>Tylenchina</taxon>
        <taxon>Panagrolaimomorpha</taxon>
        <taxon>Strongyloidoidea</taxon>
        <taxon>Steinernematidae</taxon>
        <taxon>Steinernema</taxon>
    </lineage>
</organism>
<dbReference type="WBParaSite" id="L893_g27346.t1">
    <property type="protein sequence ID" value="L893_g27346.t1"/>
    <property type="gene ID" value="L893_g27346"/>
</dbReference>
<accession>A0A1I7ZL08</accession>